<organism evidence="21 22">
    <name type="scientific">Morella rubra</name>
    <name type="common">Chinese bayberry</name>
    <dbReference type="NCBI Taxonomy" id="262757"/>
    <lineage>
        <taxon>Eukaryota</taxon>
        <taxon>Viridiplantae</taxon>
        <taxon>Streptophyta</taxon>
        <taxon>Embryophyta</taxon>
        <taxon>Tracheophyta</taxon>
        <taxon>Spermatophyta</taxon>
        <taxon>Magnoliopsida</taxon>
        <taxon>eudicotyledons</taxon>
        <taxon>Gunneridae</taxon>
        <taxon>Pentapetalae</taxon>
        <taxon>rosids</taxon>
        <taxon>fabids</taxon>
        <taxon>Fagales</taxon>
        <taxon>Myricaceae</taxon>
        <taxon>Morella</taxon>
    </lineage>
</organism>
<keyword evidence="11" id="KW-0805">Transcription regulation</keyword>
<evidence type="ECO:0000313" key="22">
    <source>
        <dbReference type="Proteomes" id="UP000516437"/>
    </source>
</evidence>
<evidence type="ECO:0000259" key="20">
    <source>
        <dbReference type="PROSITE" id="PS51194"/>
    </source>
</evidence>
<dbReference type="Gene3D" id="3.40.50.300">
    <property type="entry name" value="P-loop containing nucleotide triphosphate hydrolases"/>
    <property type="match status" value="1"/>
</dbReference>
<keyword evidence="13" id="KW-0943">RNA-mediated gene silencing</keyword>
<dbReference type="InterPro" id="IPR050628">
    <property type="entry name" value="SNF2_RAD54_helicase_TF"/>
</dbReference>
<evidence type="ECO:0000256" key="16">
    <source>
        <dbReference type="PROSITE-ProRule" id="PRU00175"/>
    </source>
</evidence>
<comment type="caution">
    <text evidence="21">The sequence shown here is derived from an EMBL/GenBank/DDBJ whole genome shotgun (WGS) entry which is preliminary data.</text>
</comment>
<dbReference type="GO" id="GO:0003677">
    <property type="term" value="F:DNA binding"/>
    <property type="evidence" value="ECO:0007669"/>
    <property type="project" value="UniProtKB-KW"/>
</dbReference>
<keyword evidence="8" id="KW-0862">Zinc</keyword>
<dbReference type="InterPro" id="IPR017907">
    <property type="entry name" value="Znf_RING_CS"/>
</dbReference>
<gene>
    <name evidence="21" type="ORF">CJ030_MR0G011034</name>
</gene>
<comment type="subcellular location">
    <subcellularLocation>
        <location evidence="1">Nucleus</location>
    </subcellularLocation>
</comment>
<evidence type="ECO:0000256" key="3">
    <source>
        <dbReference type="ARBA" id="ARBA00022723"/>
    </source>
</evidence>
<evidence type="ECO:0000313" key="21">
    <source>
        <dbReference type="EMBL" id="KAB1199875.1"/>
    </source>
</evidence>
<dbReference type="PANTHER" id="PTHR45626">
    <property type="entry name" value="TRANSCRIPTION TERMINATION FACTOR 2-RELATED"/>
    <property type="match status" value="1"/>
</dbReference>
<dbReference type="PROSITE" id="PS00518">
    <property type="entry name" value="ZF_RING_1"/>
    <property type="match status" value="1"/>
</dbReference>
<reference evidence="21 22" key="1">
    <citation type="journal article" date="2019" name="Plant Biotechnol. J.">
        <title>The red bayberry genome and genetic basis of sex determination.</title>
        <authorList>
            <person name="Jia H.M."/>
            <person name="Jia H.J."/>
            <person name="Cai Q.L."/>
            <person name="Wang Y."/>
            <person name="Zhao H.B."/>
            <person name="Yang W.F."/>
            <person name="Wang G.Y."/>
            <person name="Li Y.H."/>
            <person name="Zhan D.L."/>
            <person name="Shen Y.T."/>
            <person name="Niu Q.F."/>
            <person name="Chang L."/>
            <person name="Qiu J."/>
            <person name="Zhao L."/>
            <person name="Xie H.B."/>
            <person name="Fu W.Y."/>
            <person name="Jin J."/>
            <person name="Li X.W."/>
            <person name="Jiao Y."/>
            <person name="Zhou C.C."/>
            <person name="Tu T."/>
            <person name="Chai C.Y."/>
            <person name="Gao J.L."/>
            <person name="Fan L.J."/>
            <person name="van de Weg E."/>
            <person name="Wang J.Y."/>
            <person name="Gao Z.S."/>
        </authorList>
    </citation>
    <scope>NUCLEOTIDE SEQUENCE [LARGE SCALE GENOMIC DNA]</scope>
    <source>
        <tissue evidence="21">Leaves</tissue>
    </source>
</reference>
<name>A0A6A1UHG7_9ROSI</name>
<keyword evidence="3" id="KW-0479">Metal-binding</keyword>
<dbReference type="InterPro" id="IPR013083">
    <property type="entry name" value="Znf_RING/FYVE/PHD"/>
</dbReference>
<keyword evidence="7 21" id="KW-0347">Helicase</keyword>
<dbReference type="SMART" id="SM00487">
    <property type="entry name" value="DEXDc"/>
    <property type="match status" value="1"/>
</dbReference>
<evidence type="ECO:0000256" key="1">
    <source>
        <dbReference type="ARBA" id="ARBA00004123"/>
    </source>
</evidence>
<dbReference type="Pfam" id="PF00097">
    <property type="entry name" value="zf-C3HC4"/>
    <property type="match status" value="1"/>
</dbReference>
<evidence type="ECO:0000256" key="9">
    <source>
        <dbReference type="ARBA" id="ARBA00022840"/>
    </source>
</evidence>
<evidence type="ECO:0000256" key="17">
    <source>
        <dbReference type="SAM" id="MobiDB-lite"/>
    </source>
</evidence>
<evidence type="ECO:0000256" key="4">
    <source>
        <dbReference type="ARBA" id="ARBA00022741"/>
    </source>
</evidence>
<evidence type="ECO:0000256" key="13">
    <source>
        <dbReference type="ARBA" id="ARBA00023158"/>
    </source>
</evidence>
<evidence type="ECO:0000256" key="2">
    <source>
        <dbReference type="ARBA" id="ARBA00008438"/>
    </source>
</evidence>
<evidence type="ECO:0000256" key="7">
    <source>
        <dbReference type="ARBA" id="ARBA00022806"/>
    </source>
</evidence>
<dbReference type="GO" id="GO:0004386">
    <property type="term" value="F:helicase activity"/>
    <property type="evidence" value="ECO:0007669"/>
    <property type="project" value="UniProtKB-KW"/>
</dbReference>
<dbReference type="GO" id="GO:0080188">
    <property type="term" value="P:gene silencing by siRNA-directed DNA methylation"/>
    <property type="evidence" value="ECO:0007669"/>
    <property type="project" value="UniProtKB-ARBA"/>
</dbReference>
<keyword evidence="6" id="KW-0378">Hydrolase</keyword>
<evidence type="ECO:0000256" key="5">
    <source>
        <dbReference type="ARBA" id="ARBA00022771"/>
    </source>
</evidence>
<dbReference type="FunFam" id="3.40.50.10810:FF:000068">
    <property type="entry name" value="SNF2 domain-containing protein / helicase domain-containing protein / zinc finger protein-like protein"/>
    <property type="match status" value="1"/>
</dbReference>
<dbReference type="PROSITE" id="PS51192">
    <property type="entry name" value="HELICASE_ATP_BIND_1"/>
    <property type="match status" value="1"/>
</dbReference>
<feature type="region of interest" description="Disordered" evidence="17">
    <location>
        <begin position="868"/>
        <end position="907"/>
    </location>
</feature>
<dbReference type="GO" id="GO:0006281">
    <property type="term" value="P:DNA repair"/>
    <property type="evidence" value="ECO:0007669"/>
    <property type="project" value="TreeGrafter"/>
</dbReference>
<dbReference type="Gene3D" id="3.30.40.10">
    <property type="entry name" value="Zinc/RING finger domain, C3HC4 (zinc finger)"/>
    <property type="match status" value="1"/>
</dbReference>
<feature type="domain" description="Helicase C-terminal" evidence="20">
    <location>
        <begin position="1286"/>
        <end position="1452"/>
    </location>
</feature>
<feature type="domain" description="Helicase ATP-binding" evidence="19">
    <location>
        <begin position="708"/>
        <end position="982"/>
    </location>
</feature>
<evidence type="ECO:0000256" key="10">
    <source>
        <dbReference type="ARBA" id="ARBA00022853"/>
    </source>
</evidence>
<evidence type="ECO:0000256" key="8">
    <source>
        <dbReference type="ARBA" id="ARBA00022833"/>
    </source>
</evidence>
<comment type="similarity">
    <text evidence="2">Belongs to the SNF2/RAD54 helicase family. RAD16 subfamily.</text>
</comment>
<evidence type="ECO:0000256" key="15">
    <source>
        <dbReference type="ARBA" id="ARBA00023242"/>
    </source>
</evidence>
<dbReference type="Gene3D" id="3.40.50.10810">
    <property type="entry name" value="Tandem AAA-ATPase domain"/>
    <property type="match status" value="3"/>
</dbReference>
<dbReference type="InterPro" id="IPR001650">
    <property type="entry name" value="Helicase_C-like"/>
</dbReference>
<keyword evidence="14" id="KW-0804">Transcription</keyword>
<dbReference type="Proteomes" id="UP000516437">
    <property type="component" value="Unassembled WGS sequence"/>
</dbReference>
<dbReference type="InterPro" id="IPR018957">
    <property type="entry name" value="Znf_C3HC4_RING-type"/>
</dbReference>
<dbReference type="Pfam" id="PF00176">
    <property type="entry name" value="SNF2-rel_dom"/>
    <property type="match status" value="1"/>
</dbReference>
<keyword evidence="10" id="KW-0156">Chromatin regulator</keyword>
<evidence type="ECO:0000256" key="14">
    <source>
        <dbReference type="ARBA" id="ARBA00023163"/>
    </source>
</evidence>
<dbReference type="PROSITE" id="PS50089">
    <property type="entry name" value="ZF_RING_2"/>
    <property type="match status" value="1"/>
</dbReference>
<dbReference type="Pfam" id="PF00271">
    <property type="entry name" value="Helicase_C"/>
    <property type="match status" value="1"/>
</dbReference>
<dbReference type="PROSITE" id="PS51194">
    <property type="entry name" value="HELICASE_CTER"/>
    <property type="match status" value="1"/>
</dbReference>
<dbReference type="SUPFAM" id="SSF57850">
    <property type="entry name" value="RING/U-box"/>
    <property type="match status" value="1"/>
</dbReference>
<keyword evidence="9" id="KW-0067">ATP-binding</keyword>
<dbReference type="GO" id="GO:0005634">
    <property type="term" value="C:nucleus"/>
    <property type="evidence" value="ECO:0007669"/>
    <property type="project" value="UniProtKB-SubCell"/>
</dbReference>
<dbReference type="SUPFAM" id="SSF52540">
    <property type="entry name" value="P-loop containing nucleoside triphosphate hydrolases"/>
    <property type="match status" value="2"/>
</dbReference>
<dbReference type="GO" id="GO:0016787">
    <property type="term" value="F:hydrolase activity"/>
    <property type="evidence" value="ECO:0007669"/>
    <property type="project" value="UniProtKB-KW"/>
</dbReference>
<dbReference type="InterPro" id="IPR014001">
    <property type="entry name" value="Helicase_ATP-bd"/>
</dbReference>
<feature type="domain" description="RING-type" evidence="18">
    <location>
        <begin position="1136"/>
        <end position="1175"/>
    </location>
</feature>
<keyword evidence="12" id="KW-0238">DNA-binding</keyword>
<evidence type="ECO:0000256" key="12">
    <source>
        <dbReference type="ARBA" id="ARBA00023125"/>
    </source>
</evidence>
<keyword evidence="5 16" id="KW-0863">Zinc-finger</keyword>
<feature type="compositionally biased region" description="Polar residues" evidence="17">
    <location>
        <begin position="1277"/>
        <end position="1286"/>
    </location>
</feature>
<dbReference type="CDD" id="cd18008">
    <property type="entry name" value="DEXDc_SHPRH-like"/>
    <property type="match status" value="1"/>
</dbReference>
<feature type="region of interest" description="Disordered" evidence="17">
    <location>
        <begin position="1259"/>
        <end position="1286"/>
    </location>
</feature>
<dbReference type="GO" id="GO:0008094">
    <property type="term" value="F:ATP-dependent activity, acting on DNA"/>
    <property type="evidence" value="ECO:0007669"/>
    <property type="project" value="TreeGrafter"/>
</dbReference>
<dbReference type="GO" id="GO:0008270">
    <property type="term" value="F:zinc ion binding"/>
    <property type="evidence" value="ECO:0007669"/>
    <property type="project" value="UniProtKB-KW"/>
</dbReference>
<evidence type="ECO:0000259" key="18">
    <source>
        <dbReference type="PROSITE" id="PS50089"/>
    </source>
</evidence>
<dbReference type="SMART" id="SM00184">
    <property type="entry name" value="RING"/>
    <property type="match status" value="1"/>
</dbReference>
<dbReference type="InterPro" id="IPR000330">
    <property type="entry name" value="SNF2_N"/>
</dbReference>
<sequence>MLMADDVSNICIRCDFSTVDEVANENLSIDLDTLFNILGEEPQHSQAPGHYFSVRQCYWKSGVGGERELSQVSVNSERTRGKILKWSSPEDSSLKHMSGGESALDAGICENLQHQTGSQLSERSPSLVAELVGPVTFSHYANLEASDTVTWGPYTLFDAAGDSVMVLDSGHKEPSIQVGSPMDACSATLKDWFSVVPGRESSFTGRAGVLPLEIPTSSAASNLAHRDAHNVSDRVDSVYSDCSKDKTEAQCRDVREDVDSRYALQSSFLEEVDVNLASYGDLVENSMDAVGPQENIPCTYMGASFMDADIFSKNVTSTESTICQSSDGISDFADHRSAMQYCMSTDNTLVPDFSWNYLPRTYGSPFSLGNHEMMANMKDEVGEFSNDSACSSSKMMLDVQREMTGRSVSDVPYSDVNGWNFKYEGNHYMSSLSGNSSSDVENCTQSYMSSKNQATFVKNEVTDELIAPSCHSMEVIDEAVSRKSCSADAKDFVDRDLNQSSDIFYSTLSQAYNYTPYEKNDISASKRACYSEDVNEIASRSLIDGAYLSVSASEKYFPCAQPSTSCKMQLDCFEDESVGRVVQSKSMDSHFSRVCPELSCNNFSDISHVEDDSDICIIEDMSHPPPTTRPPAIGNSLITSQGSTFSDSHYYTGVGGTRIKSRDERLILRVALQDLSQPKSEATPPEGDLAVSLLRHQRIALSWMVQKETASLHCTGGILADDQGLGKTVSTIALILKERPPSLRACQNVKQGELETLNLDEDDDAHPALDGMKQDVDSQDVVSSRIRVKSTNPLVQAKGRPSAGTLIVCPTSVLRQWAEELKNKVTSKANLSVLVYHGSNRTRDPCELAKYDVVLTTYSIVSMEVPKQSLAEEDDDEKGKPVDDAGFSSSGKRKYPPNPDKKSSKNKKALDHALFESAARPLAKVGWFRVVLDEAQSIKNHRTQVARACWGLRAKRRWCLSGTPIQNAIDDLYSYFRFLRYDPYALYTSFCSTIKIPINRSPTKGYRKLQAVLKTIMLRRTKDTLLDGEPIICLPPKFIELKKVDFSDEERNFYSRLEADSRAQFQEYADAGTVKQNYVNILLMLLRLRQACDHPLLVRPYDSSSLWRSSIETAKKLPRDKQICLLNCLEASLAICGLCNDPPEDAVVSVCGHVFCNQCVSEHLSGDDKQCPVSNCKARLSLSSVFAKATLNSSLSNEPGQGSSHSCSVSELVDAADHFSEVNSYSSTKIKAALEVLSSLSKPQGCISVDSSGQSTLEGNATCPSHSVGELPENNPDKQNTAVERSSNTAVRVLGEKAIVFSQWTRMLDLLEACLKDSSIQYRRLDGTMSVLARDKAVKDFNTLPEVSVMIMSLKAASLGLNMVAACHVLLLDLWWNPTTEDQAIDRAHRIGQTRPVRVLRLTVRDTVEDRILALQRHLAILQQKKREMVASAFGEDGTGGRQTRLTVEDLKYLFMM</sequence>
<dbReference type="InterPro" id="IPR001841">
    <property type="entry name" value="Znf_RING"/>
</dbReference>
<dbReference type="EMBL" id="RXIC02000409">
    <property type="protein sequence ID" value="KAB1199875.1"/>
    <property type="molecule type" value="Genomic_DNA"/>
</dbReference>
<dbReference type="SMART" id="SM00490">
    <property type="entry name" value="HELICc"/>
    <property type="match status" value="1"/>
</dbReference>
<dbReference type="InterPro" id="IPR027417">
    <property type="entry name" value="P-loop_NTPase"/>
</dbReference>
<keyword evidence="22" id="KW-1185">Reference proteome</keyword>
<evidence type="ECO:0000256" key="6">
    <source>
        <dbReference type="ARBA" id="ARBA00022801"/>
    </source>
</evidence>
<dbReference type="FunFam" id="3.40.50.10810:FF:000071">
    <property type="entry name" value="SNF2 domain-containing protein / helicase domain-containing protein / zinc finger protein-like protein"/>
    <property type="match status" value="1"/>
</dbReference>
<evidence type="ECO:0000256" key="11">
    <source>
        <dbReference type="ARBA" id="ARBA00023015"/>
    </source>
</evidence>
<proteinExistence type="inferred from homology"/>
<dbReference type="InterPro" id="IPR038718">
    <property type="entry name" value="SNF2-like_sf"/>
</dbReference>
<dbReference type="OrthoDB" id="448448at2759"/>
<keyword evidence="4" id="KW-0547">Nucleotide-binding</keyword>
<dbReference type="InterPro" id="IPR049730">
    <property type="entry name" value="SNF2/RAD54-like_C"/>
</dbReference>
<dbReference type="GO" id="GO:0005524">
    <property type="term" value="F:ATP binding"/>
    <property type="evidence" value="ECO:0007669"/>
    <property type="project" value="UniProtKB-KW"/>
</dbReference>
<evidence type="ECO:0000259" key="19">
    <source>
        <dbReference type="PROSITE" id="PS51192"/>
    </source>
</evidence>
<protein>
    <submittedName>
        <fullName evidence="21">Putative ATP-dependent helicase C17A2.12</fullName>
    </submittedName>
</protein>
<dbReference type="PANTHER" id="PTHR45626:SF16">
    <property type="entry name" value="ATP-DEPENDENT HELICASE ULS1"/>
    <property type="match status" value="1"/>
</dbReference>
<accession>A0A6A1UHG7</accession>
<keyword evidence="15" id="KW-0539">Nucleus</keyword>
<dbReference type="CDD" id="cd18793">
    <property type="entry name" value="SF2_C_SNF"/>
    <property type="match status" value="1"/>
</dbReference>